<dbReference type="PANTHER" id="PTHR35561:SF1">
    <property type="entry name" value="RNA 2',3'-CYCLIC PHOSPHODIESTERASE"/>
    <property type="match status" value="1"/>
</dbReference>
<protein>
    <recommendedName>
        <fullName evidence="2">RNA 2',3'-cyclic phosphodiesterase</fullName>
        <shortName evidence="2">RNA 2',3'-CPDase</shortName>
        <ecNumber evidence="2">3.1.4.58</ecNumber>
    </recommendedName>
</protein>
<evidence type="ECO:0000313" key="3">
    <source>
        <dbReference type="EMBL" id="MDT8901925.1"/>
    </source>
</evidence>
<dbReference type="InterPro" id="IPR004175">
    <property type="entry name" value="RNA_CPDase"/>
</dbReference>
<feature type="short sequence motif" description="HXTX 2" evidence="2">
    <location>
        <begin position="127"/>
        <end position="130"/>
    </location>
</feature>
<dbReference type="InterPro" id="IPR009097">
    <property type="entry name" value="Cyclic_Pdiesterase"/>
</dbReference>
<proteinExistence type="inferred from homology"/>
<evidence type="ECO:0000256" key="1">
    <source>
        <dbReference type="ARBA" id="ARBA00022801"/>
    </source>
</evidence>
<accession>A0ABU3NYP5</accession>
<dbReference type="Pfam" id="PF13563">
    <property type="entry name" value="2_5_RNA_ligase2"/>
    <property type="match status" value="1"/>
</dbReference>
<keyword evidence="4" id="KW-1185">Reference proteome</keyword>
<comment type="caution">
    <text evidence="3">The sequence shown here is derived from an EMBL/GenBank/DDBJ whole genome shotgun (WGS) entry which is preliminary data.</text>
</comment>
<comment type="function">
    <text evidence="2">Hydrolyzes RNA 2',3'-cyclic phosphodiester to an RNA 2'-phosphomonoester.</text>
</comment>
<dbReference type="RefSeq" id="WP_413780423.1">
    <property type="nucleotide sequence ID" value="NZ_JAUOZS010000001.1"/>
</dbReference>
<evidence type="ECO:0000256" key="2">
    <source>
        <dbReference type="HAMAP-Rule" id="MF_01940"/>
    </source>
</evidence>
<dbReference type="EMBL" id="JAUOZS010000001">
    <property type="protein sequence ID" value="MDT8901925.1"/>
    <property type="molecule type" value="Genomic_DNA"/>
</dbReference>
<gene>
    <name evidence="3" type="primary">thpR</name>
    <name evidence="3" type="ORF">Q4T40_11770</name>
</gene>
<dbReference type="PANTHER" id="PTHR35561">
    <property type="entry name" value="RNA 2',3'-CYCLIC PHOSPHODIESTERASE"/>
    <property type="match status" value="1"/>
</dbReference>
<dbReference type="HAMAP" id="MF_01940">
    <property type="entry name" value="RNA_CPDase"/>
    <property type="match status" value="1"/>
</dbReference>
<reference evidence="3 4" key="1">
    <citation type="submission" date="2023-07" db="EMBL/GenBank/DDBJ databases">
        <title>The novel representative of Negativicutes class, Anaeroselena agilis gen. nov. sp. nov.</title>
        <authorList>
            <person name="Prokofeva M.I."/>
            <person name="Elcheninov A.G."/>
            <person name="Klyukina A."/>
            <person name="Kublanov I.V."/>
            <person name="Frolov E.N."/>
            <person name="Podosokorskaya O.A."/>
        </authorList>
    </citation>
    <scope>NUCLEOTIDE SEQUENCE [LARGE SCALE GENOMIC DNA]</scope>
    <source>
        <strain evidence="3 4">4137-cl</strain>
    </source>
</reference>
<dbReference type="EC" id="3.1.4.58" evidence="2"/>
<dbReference type="Proteomes" id="UP001254848">
    <property type="component" value="Unassembled WGS sequence"/>
</dbReference>
<sequence>MRLFVGIEFPEEIVVALEAVQAELRGNCRRGRFKRRENFHITLKFLGEVPAADVPLFGPALAAAASSVGPFNVALGRLGQFGGGVPIRTVWVDAGGDTAALQALQGRVEREMAGCGFPPEQRAWRPHITLAQDVVPLPGAPPWSAYRVDREPFTVREFALMLSEEVDRRRVYTPIQRFPLQG</sequence>
<dbReference type="NCBIfam" id="TIGR02258">
    <property type="entry name" value="2_5_ligase"/>
    <property type="match status" value="1"/>
</dbReference>
<organism evidence="3 4">
    <name type="scientific">Anaeroselena agilis</name>
    <dbReference type="NCBI Taxonomy" id="3063788"/>
    <lineage>
        <taxon>Bacteria</taxon>
        <taxon>Bacillati</taxon>
        <taxon>Bacillota</taxon>
        <taxon>Negativicutes</taxon>
        <taxon>Acetonemataceae</taxon>
        <taxon>Anaeroselena</taxon>
    </lineage>
</organism>
<feature type="active site" description="Proton acceptor" evidence="2">
    <location>
        <position position="127"/>
    </location>
</feature>
<keyword evidence="1 2" id="KW-0378">Hydrolase</keyword>
<comment type="similarity">
    <text evidence="2">Belongs to the 2H phosphoesterase superfamily. ThpR family.</text>
</comment>
<evidence type="ECO:0000313" key="4">
    <source>
        <dbReference type="Proteomes" id="UP001254848"/>
    </source>
</evidence>
<comment type="catalytic activity">
    <reaction evidence="2">
        <text>a 3'-end 2',3'-cyclophospho-ribonucleotide-RNA + H2O = a 3'-end 2'-phospho-ribonucleotide-RNA + H(+)</text>
        <dbReference type="Rhea" id="RHEA:11828"/>
        <dbReference type="Rhea" id="RHEA-COMP:10464"/>
        <dbReference type="Rhea" id="RHEA-COMP:17353"/>
        <dbReference type="ChEBI" id="CHEBI:15377"/>
        <dbReference type="ChEBI" id="CHEBI:15378"/>
        <dbReference type="ChEBI" id="CHEBI:83064"/>
        <dbReference type="ChEBI" id="CHEBI:173113"/>
        <dbReference type="EC" id="3.1.4.58"/>
    </reaction>
</comment>
<name>A0ABU3NYP5_9FIRM</name>
<dbReference type="Gene3D" id="3.90.1140.10">
    <property type="entry name" value="Cyclic phosphodiesterase"/>
    <property type="match status" value="1"/>
</dbReference>
<feature type="short sequence motif" description="HXTX 1" evidence="2">
    <location>
        <begin position="40"/>
        <end position="43"/>
    </location>
</feature>
<dbReference type="SUPFAM" id="SSF55144">
    <property type="entry name" value="LigT-like"/>
    <property type="match status" value="1"/>
</dbReference>
<feature type="active site" description="Proton donor" evidence="2">
    <location>
        <position position="40"/>
    </location>
</feature>